<dbReference type="InterPro" id="IPR011604">
    <property type="entry name" value="PDDEXK-like_dom_sf"/>
</dbReference>
<comment type="catalytic activity">
    <reaction evidence="14">
        <text>ATP + H2O = ADP + phosphate + H(+)</text>
        <dbReference type="Rhea" id="RHEA:13065"/>
        <dbReference type="ChEBI" id="CHEBI:15377"/>
        <dbReference type="ChEBI" id="CHEBI:15378"/>
        <dbReference type="ChEBI" id="CHEBI:30616"/>
        <dbReference type="ChEBI" id="CHEBI:43474"/>
        <dbReference type="ChEBI" id="CHEBI:456216"/>
        <dbReference type="EC" id="5.6.2.4"/>
    </reaction>
</comment>
<feature type="domain" description="UvrD-like helicase C-terminal" evidence="17">
    <location>
        <begin position="510"/>
        <end position="785"/>
    </location>
</feature>
<evidence type="ECO:0000259" key="17">
    <source>
        <dbReference type="PROSITE" id="PS51217"/>
    </source>
</evidence>
<proteinExistence type="predicted"/>
<keyword evidence="3" id="KW-0227">DNA damage</keyword>
<dbReference type="EC" id="5.6.2.4" evidence="12"/>
<keyword evidence="7 15" id="KW-0067">ATP-binding</keyword>
<sequence>MSELSLTAALRDATALQSRASDPSISAWVSANAGSGKTHVLARRVIRLLMRGVLPGRVLCLTYTKAAAANMANRVLDELRRWVTLDDDALDVEIVKTDGGQPDAQRRARARRLFAQALETPGGLKIQTIHAFCGALLHAFPFEAGVPAGFGELEEAARQELLARVRAEVVLQGAGHPESELGQALALIIGETSDDGIDQLIAGLVGDPQALDATEADIAAAVGLDAPVASRDIERRLVEEALIAPGAWLGLGQALVLEGGNAARRGYALLAAAQAPEDARADAYADVFLKDDGEPYGDAQFGAAGVRARYPLLLAERERIAPLAKLLAAARAYERSRALLVLGRESVRRYERAKAARGVLDFADLITAARRLLASGASAWVHYKLDQGIDHVLLDEAQDTSPDQWEVIRPLVAEFFAGEGTRDDSRSLPRTLFVVGDEKQSIFSFQGADPRRFDTVRREFEAAAGARFAHIQLRHSFRSAPGILSAVDTVFAEPAAYAGLSAIAERPLHEAIHASLPAMVEMWEPEAPAEKMDVDAWQRPLDAPATDDPKGRLAKNIAGHIAARIREGFPLSGRHGARAARPGDFLILVRRRDSLFEAIIRELKQAHVAVAGADRLVVAEHIAVMDLMALGEALLSRDDELALAVVLKSPLFGLDDGDLMRLAPGRTGLLEEALLTRAIENPKWAAASRRLARLREEARRLRPFDFYARVLGRERGRAAMLARLGPEAADALDEMLALARAYESIEAPSLAGFLDFLRRGGAEAKRDMEAGRDEVRVMTVHGAKGLEAPYVILADTTSGPMTRRSAGLLKVETRTGRRVLLHAPSKRTDTASMAQARAEGDAAQQDEYRRLLYVALTRAETALVLCGADGAKKRPPDCWYDLVRGALGPEAIEHPATGFAGSVWRWRAGAPTAPMPAALAPVAEAEGAPAQEHDLAVALRRPVPGLAARPTLRPSLAGPVAVPPDGAAARALERGELLHRLMAALAPLPLNLRGEAGRRLLAVATDWPAEAREALLTESLAVLAVPELAELFGPGTLAEVALIGEVADGVSVNGRIDRLLVTPARVVLADFKTDRHVPHSAADLPPAHVRQVGLYARLLRKLYPDKEIGALLVYTAGPRVHGLDGAMLERAVEDVTAR</sequence>
<keyword evidence="1" id="KW-0540">Nuclease</keyword>
<keyword evidence="2 15" id="KW-0547">Nucleotide-binding</keyword>
<dbReference type="PANTHER" id="PTHR11070:SF2">
    <property type="entry name" value="ATP-DEPENDENT DNA HELICASE SRS2"/>
    <property type="match status" value="1"/>
</dbReference>
<name>A0A2W5SRP1_ANCNO</name>
<dbReference type="PANTHER" id="PTHR11070">
    <property type="entry name" value="UVRD / RECB / PCRA DNA HELICASE FAMILY MEMBER"/>
    <property type="match status" value="1"/>
</dbReference>
<organism evidence="18 19">
    <name type="scientific">Ancylobacter novellus</name>
    <name type="common">Thiobacillus novellus</name>
    <dbReference type="NCBI Taxonomy" id="921"/>
    <lineage>
        <taxon>Bacteria</taxon>
        <taxon>Pseudomonadati</taxon>
        <taxon>Pseudomonadota</taxon>
        <taxon>Alphaproteobacteria</taxon>
        <taxon>Hyphomicrobiales</taxon>
        <taxon>Xanthobacteraceae</taxon>
        <taxon>Ancylobacter</taxon>
    </lineage>
</organism>
<keyword evidence="9" id="KW-0234">DNA repair</keyword>
<dbReference type="NCBIfam" id="TIGR02784">
    <property type="entry name" value="addA_alphas"/>
    <property type="match status" value="1"/>
</dbReference>
<dbReference type="InterPro" id="IPR000212">
    <property type="entry name" value="DNA_helicase_UvrD/REP"/>
</dbReference>
<evidence type="ECO:0000256" key="12">
    <source>
        <dbReference type="ARBA" id="ARBA00034808"/>
    </source>
</evidence>
<evidence type="ECO:0000256" key="8">
    <source>
        <dbReference type="ARBA" id="ARBA00023125"/>
    </source>
</evidence>
<dbReference type="AlphaFoldDB" id="A0A2W5SRP1"/>
<dbReference type="Gene3D" id="3.90.320.10">
    <property type="match status" value="1"/>
</dbReference>
<dbReference type="InterPro" id="IPR027417">
    <property type="entry name" value="P-loop_NTPase"/>
</dbReference>
<dbReference type="InterPro" id="IPR038726">
    <property type="entry name" value="PDDEXK_AddAB-type"/>
</dbReference>
<evidence type="ECO:0000256" key="3">
    <source>
        <dbReference type="ARBA" id="ARBA00022763"/>
    </source>
</evidence>
<feature type="domain" description="UvrD-like helicase ATP-binding" evidence="16">
    <location>
        <begin position="10"/>
        <end position="480"/>
    </location>
</feature>
<evidence type="ECO:0000256" key="5">
    <source>
        <dbReference type="ARBA" id="ARBA00022806"/>
    </source>
</evidence>
<comment type="catalytic activity">
    <reaction evidence="11">
        <text>Couples ATP hydrolysis with the unwinding of duplex DNA by translocating in the 3'-5' direction.</text>
        <dbReference type="EC" id="5.6.2.4"/>
    </reaction>
</comment>
<gene>
    <name evidence="18" type="primary">addA</name>
    <name evidence="18" type="ORF">DI549_12305</name>
</gene>
<evidence type="ECO:0000256" key="15">
    <source>
        <dbReference type="PROSITE-ProRule" id="PRU00560"/>
    </source>
</evidence>
<evidence type="ECO:0000256" key="13">
    <source>
        <dbReference type="ARBA" id="ARBA00034923"/>
    </source>
</evidence>
<dbReference type="Pfam" id="PF13361">
    <property type="entry name" value="UvrD_C"/>
    <property type="match status" value="1"/>
</dbReference>
<dbReference type="EMBL" id="QFQD01000035">
    <property type="protein sequence ID" value="PZQ82143.1"/>
    <property type="molecule type" value="Genomic_DNA"/>
</dbReference>
<evidence type="ECO:0000256" key="14">
    <source>
        <dbReference type="ARBA" id="ARBA00048988"/>
    </source>
</evidence>
<dbReference type="GO" id="GO:0005829">
    <property type="term" value="C:cytosol"/>
    <property type="evidence" value="ECO:0007669"/>
    <property type="project" value="TreeGrafter"/>
</dbReference>
<evidence type="ECO:0000256" key="2">
    <source>
        <dbReference type="ARBA" id="ARBA00022741"/>
    </source>
</evidence>
<evidence type="ECO:0000256" key="1">
    <source>
        <dbReference type="ARBA" id="ARBA00022722"/>
    </source>
</evidence>
<dbReference type="GO" id="GO:0000725">
    <property type="term" value="P:recombinational repair"/>
    <property type="evidence" value="ECO:0007669"/>
    <property type="project" value="TreeGrafter"/>
</dbReference>
<keyword evidence="8" id="KW-0238">DNA-binding</keyword>
<keyword evidence="5 15" id="KW-0347">Helicase</keyword>
<dbReference type="Pfam" id="PF00580">
    <property type="entry name" value="UvrD-helicase"/>
    <property type="match status" value="2"/>
</dbReference>
<evidence type="ECO:0000259" key="16">
    <source>
        <dbReference type="PROSITE" id="PS51198"/>
    </source>
</evidence>
<dbReference type="Pfam" id="PF12705">
    <property type="entry name" value="PDDEXK_1"/>
    <property type="match status" value="1"/>
</dbReference>
<dbReference type="PROSITE" id="PS51217">
    <property type="entry name" value="UVRD_HELICASE_CTER"/>
    <property type="match status" value="1"/>
</dbReference>
<keyword evidence="6" id="KW-0269">Exonuclease</keyword>
<evidence type="ECO:0000256" key="9">
    <source>
        <dbReference type="ARBA" id="ARBA00023204"/>
    </source>
</evidence>
<reference evidence="18 19" key="1">
    <citation type="submission" date="2017-08" db="EMBL/GenBank/DDBJ databases">
        <title>Infants hospitalized years apart are colonized by the same room-sourced microbial strains.</title>
        <authorList>
            <person name="Brooks B."/>
            <person name="Olm M.R."/>
            <person name="Firek B.A."/>
            <person name="Baker R."/>
            <person name="Thomas B.C."/>
            <person name="Morowitz M.J."/>
            <person name="Banfield J.F."/>
        </authorList>
    </citation>
    <scope>NUCLEOTIDE SEQUENCE [LARGE SCALE GENOMIC DNA]</scope>
    <source>
        <strain evidence="18">S2_005_001_R2_27</strain>
    </source>
</reference>
<dbReference type="GO" id="GO:0003677">
    <property type="term" value="F:DNA binding"/>
    <property type="evidence" value="ECO:0007669"/>
    <property type="project" value="UniProtKB-KW"/>
</dbReference>
<evidence type="ECO:0000256" key="7">
    <source>
        <dbReference type="ARBA" id="ARBA00022840"/>
    </source>
</evidence>
<evidence type="ECO:0000313" key="19">
    <source>
        <dbReference type="Proteomes" id="UP000248887"/>
    </source>
</evidence>
<evidence type="ECO:0000256" key="6">
    <source>
        <dbReference type="ARBA" id="ARBA00022839"/>
    </source>
</evidence>
<evidence type="ECO:0000256" key="10">
    <source>
        <dbReference type="ARBA" id="ARBA00023235"/>
    </source>
</evidence>
<dbReference type="PROSITE" id="PS51198">
    <property type="entry name" value="UVRD_HELICASE_ATP_BIND"/>
    <property type="match status" value="1"/>
</dbReference>
<dbReference type="InterPro" id="IPR014017">
    <property type="entry name" value="DNA_helicase_UvrD-like_C"/>
</dbReference>
<dbReference type="Proteomes" id="UP000248887">
    <property type="component" value="Unassembled WGS sequence"/>
</dbReference>
<keyword evidence="10" id="KW-0413">Isomerase</keyword>
<comment type="caution">
    <text evidence="18">The sequence shown here is derived from an EMBL/GenBank/DDBJ whole genome shotgun (WGS) entry which is preliminary data.</text>
</comment>
<evidence type="ECO:0000256" key="4">
    <source>
        <dbReference type="ARBA" id="ARBA00022801"/>
    </source>
</evidence>
<feature type="binding site" evidence="15">
    <location>
        <begin position="31"/>
        <end position="38"/>
    </location>
    <ligand>
        <name>ATP</name>
        <dbReference type="ChEBI" id="CHEBI:30616"/>
    </ligand>
</feature>
<keyword evidence="4 15" id="KW-0378">Hydrolase</keyword>
<dbReference type="Gene3D" id="3.40.50.300">
    <property type="entry name" value="P-loop containing nucleotide triphosphate hydrolases"/>
    <property type="match status" value="4"/>
</dbReference>
<dbReference type="GO" id="GO:0043138">
    <property type="term" value="F:3'-5' DNA helicase activity"/>
    <property type="evidence" value="ECO:0007669"/>
    <property type="project" value="UniProtKB-EC"/>
</dbReference>
<dbReference type="GO" id="GO:0004527">
    <property type="term" value="F:exonuclease activity"/>
    <property type="evidence" value="ECO:0007669"/>
    <property type="project" value="UniProtKB-KW"/>
</dbReference>
<evidence type="ECO:0000256" key="11">
    <source>
        <dbReference type="ARBA" id="ARBA00034617"/>
    </source>
</evidence>
<accession>A0A2W5SRP1</accession>
<dbReference type="SUPFAM" id="SSF52540">
    <property type="entry name" value="P-loop containing nucleoside triphosphate hydrolases"/>
    <property type="match status" value="1"/>
</dbReference>
<evidence type="ECO:0000313" key="18">
    <source>
        <dbReference type="EMBL" id="PZQ82143.1"/>
    </source>
</evidence>
<protein>
    <recommendedName>
        <fullName evidence="12">DNA 3'-5' helicase</fullName>
        <ecNumber evidence="12">5.6.2.4</ecNumber>
    </recommendedName>
    <alternativeName>
        <fullName evidence="13">DNA 3'-5' helicase II</fullName>
    </alternativeName>
</protein>
<dbReference type="InterPro" id="IPR014151">
    <property type="entry name" value="DNA_helicase_AddA"/>
</dbReference>
<dbReference type="GO" id="GO:0033202">
    <property type="term" value="C:DNA helicase complex"/>
    <property type="evidence" value="ECO:0007669"/>
    <property type="project" value="TreeGrafter"/>
</dbReference>
<dbReference type="InterPro" id="IPR014016">
    <property type="entry name" value="UvrD-like_ATP-bd"/>
</dbReference>
<dbReference type="GO" id="GO:0005524">
    <property type="term" value="F:ATP binding"/>
    <property type="evidence" value="ECO:0007669"/>
    <property type="project" value="UniProtKB-UniRule"/>
</dbReference>